<accession>A0A1L5PNL1</accession>
<evidence type="ECO:0000313" key="2">
    <source>
        <dbReference type="EMBL" id="APO81764.1"/>
    </source>
</evidence>
<protein>
    <submittedName>
        <fullName evidence="2">Uncharacterized protein</fullName>
    </submittedName>
</protein>
<dbReference type="EMBL" id="CP018743">
    <property type="protein sequence ID" value="APO81764.1"/>
    <property type="molecule type" value="Genomic_DNA"/>
</dbReference>
<dbReference type="AlphaFoldDB" id="A0A1L5PNL1"/>
<feature type="region of interest" description="Disordered" evidence="1">
    <location>
        <begin position="73"/>
        <end position="96"/>
    </location>
</feature>
<name>A0A1L5PNL1_PSEPU</name>
<reference evidence="2 3" key="1">
    <citation type="submission" date="2016-12" db="EMBL/GenBank/DDBJ databases">
        <title>Draft Genome Sequence of Mercury Resistant Pseudomonas DRA525.</title>
        <authorList>
            <person name="Drace K.M."/>
        </authorList>
    </citation>
    <scope>NUCLEOTIDE SEQUENCE [LARGE SCALE GENOMIC DNA]</scope>
    <source>
        <strain evidence="2 3">DRA525</strain>
    </source>
</reference>
<proteinExistence type="predicted"/>
<dbReference type="RefSeq" id="WP_075044679.1">
    <property type="nucleotide sequence ID" value="NZ_CP018743.1"/>
</dbReference>
<dbReference type="Proteomes" id="UP000185146">
    <property type="component" value="Chromosome"/>
</dbReference>
<evidence type="ECO:0000256" key="1">
    <source>
        <dbReference type="SAM" id="MobiDB-lite"/>
    </source>
</evidence>
<sequence length="96" mass="10407">MTTSPTVADVAAEAEFQLMVAKDNLIWLSSLVRAVHLSHTHDRGLHADSLANLAQFLDDTGFSGVESEIDRFRQIHKDHSAPQKPTTRNRGAGGAA</sequence>
<gene>
    <name evidence="2" type="ORF">BL240_10045</name>
</gene>
<evidence type="ECO:0000313" key="3">
    <source>
        <dbReference type="Proteomes" id="UP000185146"/>
    </source>
</evidence>
<organism evidence="2 3">
    <name type="scientific">Pseudomonas putida</name>
    <name type="common">Arthrobacter siderocapsulatus</name>
    <dbReference type="NCBI Taxonomy" id="303"/>
    <lineage>
        <taxon>Bacteria</taxon>
        <taxon>Pseudomonadati</taxon>
        <taxon>Pseudomonadota</taxon>
        <taxon>Gammaproteobacteria</taxon>
        <taxon>Pseudomonadales</taxon>
        <taxon>Pseudomonadaceae</taxon>
        <taxon>Pseudomonas</taxon>
    </lineage>
</organism>